<feature type="region of interest" description="Disordered" evidence="1">
    <location>
        <begin position="216"/>
        <end position="237"/>
    </location>
</feature>
<dbReference type="RefSeq" id="WP_185769603.1">
    <property type="nucleotide sequence ID" value="NZ_CP046883.1"/>
</dbReference>
<gene>
    <name evidence="2" type="primary">casB</name>
    <name evidence="2" type="ORF">GP473_00830</name>
</gene>
<dbReference type="Proteomes" id="UP000515275">
    <property type="component" value="Chromosome"/>
</dbReference>
<dbReference type="NCBIfam" id="TIGR02548">
    <property type="entry name" value="casB_cse2"/>
    <property type="match status" value="1"/>
</dbReference>
<evidence type="ECO:0000313" key="3">
    <source>
        <dbReference type="Proteomes" id="UP000515275"/>
    </source>
</evidence>
<dbReference type="InterPro" id="IPR038287">
    <property type="entry name" value="Cse2_sf"/>
</dbReference>
<reference evidence="2 3" key="1">
    <citation type="submission" date="2019-12" db="EMBL/GenBank/DDBJ databases">
        <title>Corynebacterium sp. nov., isolated from feces of the Anser Albifrons in China.</title>
        <authorList>
            <person name="Liu Q."/>
        </authorList>
    </citation>
    <scope>NUCLEOTIDE SEQUENCE [LARGE SCALE GENOMIC DNA]</scope>
    <source>
        <strain evidence="2 3">23H37-10</strain>
    </source>
</reference>
<dbReference type="CDD" id="cd09731">
    <property type="entry name" value="Cse2_I-E"/>
    <property type="match status" value="1"/>
</dbReference>
<keyword evidence="3" id="KW-1185">Reference proteome</keyword>
<evidence type="ECO:0000313" key="2">
    <source>
        <dbReference type="EMBL" id="QNH95437.1"/>
    </source>
</evidence>
<accession>A0A7G7YLR7</accession>
<name>A0A7G7YLR7_9CORY</name>
<proteinExistence type="predicted"/>
<sequence>MSDLRSDLNAAPSERTDVLRNAVGATCHRLQNNYFSTPSSREYHVARASLAQMRRNASIDIKRNPLGLATALFEMGGDFDTKLAGKGDEPSPSERAAYTALTLFAVHMQSATSPVHVPSVSFATACGRLHALGISDSIKPRIDAMLLAGSESSRIAHIRSLIALLRTNDLGFDYGLLARDLRGLANPKTKSGIQLRWGRDFAHGYFAGTKSGHSDTVPDGAAHAESASSGSATTGAS</sequence>
<dbReference type="EMBL" id="CP046883">
    <property type="protein sequence ID" value="QNH95437.1"/>
    <property type="molecule type" value="Genomic_DNA"/>
</dbReference>
<protein>
    <submittedName>
        <fullName evidence="2">Type I-E CRISPR-associated protein Cse2/CasB</fullName>
    </submittedName>
</protein>
<dbReference type="Pfam" id="PF09485">
    <property type="entry name" value="CRISPR_Cse2"/>
    <property type="match status" value="1"/>
</dbReference>
<feature type="compositionally biased region" description="Low complexity" evidence="1">
    <location>
        <begin position="220"/>
        <end position="237"/>
    </location>
</feature>
<dbReference type="KEGG" id="cans:GP473_00830"/>
<dbReference type="Gene3D" id="1.10.520.40">
    <property type="entry name" value="CRISPR-associated protein Cse2"/>
    <property type="match status" value="1"/>
</dbReference>
<evidence type="ECO:0000256" key="1">
    <source>
        <dbReference type="SAM" id="MobiDB-lite"/>
    </source>
</evidence>
<organism evidence="2 3">
    <name type="scientific">Corynebacterium anserum</name>
    <dbReference type="NCBI Taxonomy" id="2684406"/>
    <lineage>
        <taxon>Bacteria</taxon>
        <taxon>Bacillati</taxon>
        <taxon>Actinomycetota</taxon>
        <taxon>Actinomycetes</taxon>
        <taxon>Mycobacteriales</taxon>
        <taxon>Corynebacteriaceae</taxon>
        <taxon>Corynebacterium</taxon>
    </lineage>
</organism>
<dbReference type="InterPro" id="IPR013382">
    <property type="entry name" value="CRISPR-assoc_prot_Cse2"/>
</dbReference>
<dbReference type="AlphaFoldDB" id="A0A7G7YLR7"/>